<evidence type="ECO:0000313" key="2">
    <source>
        <dbReference type="Proteomes" id="UP000887577"/>
    </source>
</evidence>
<sequence>MFVKNGFDKQLKIFWIPIPVIIQLLQIFFIKKNLLGNILIVSHGSPIAAIHKVLGNTNRDIGYCALSYFVVTKGESNDNDEDEDAKNGIHAKYNFKCVFAGDMTHLSQKTEVVYPVIHPDKNPTGIIPAPMKAPS</sequence>
<dbReference type="GO" id="GO:0016791">
    <property type="term" value="F:phosphatase activity"/>
    <property type="evidence" value="ECO:0007669"/>
    <property type="project" value="UniProtKB-ARBA"/>
</dbReference>
<feature type="transmembrane region" description="Helical" evidence="1">
    <location>
        <begin position="12"/>
        <end position="30"/>
    </location>
</feature>
<keyword evidence="1" id="KW-0472">Membrane</keyword>
<proteinExistence type="predicted"/>
<dbReference type="Gene3D" id="3.40.50.1240">
    <property type="entry name" value="Phosphoglycerate mutase-like"/>
    <property type="match status" value="1"/>
</dbReference>
<name>A0A914Y6S0_9BILA</name>
<accession>A0A914Y6S0</accession>
<evidence type="ECO:0000256" key="1">
    <source>
        <dbReference type="SAM" id="Phobius"/>
    </source>
</evidence>
<reference evidence="3" key="1">
    <citation type="submission" date="2022-11" db="UniProtKB">
        <authorList>
            <consortium name="WormBaseParasite"/>
        </authorList>
    </citation>
    <scope>IDENTIFICATION</scope>
</reference>
<organism evidence="2 3">
    <name type="scientific">Panagrolaimus superbus</name>
    <dbReference type="NCBI Taxonomy" id="310955"/>
    <lineage>
        <taxon>Eukaryota</taxon>
        <taxon>Metazoa</taxon>
        <taxon>Ecdysozoa</taxon>
        <taxon>Nematoda</taxon>
        <taxon>Chromadorea</taxon>
        <taxon>Rhabditida</taxon>
        <taxon>Tylenchina</taxon>
        <taxon>Panagrolaimomorpha</taxon>
        <taxon>Panagrolaimoidea</taxon>
        <taxon>Panagrolaimidae</taxon>
        <taxon>Panagrolaimus</taxon>
    </lineage>
</organism>
<dbReference type="Proteomes" id="UP000887577">
    <property type="component" value="Unplaced"/>
</dbReference>
<protein>
    <submittedName>
        <fullName evidence="3">Phosphoglycerate mutase</fullName>
    </submittedName>
</protein>
<dbReference type="AlphaFoldDB" id="A0A914Y6S0"/>
<dbReference type="InterPro" id="IPR029033">
    <property type="entry name" value="His_PPase_superfam"/>
</dbReference>
<dbReference type="WBParaSite" id="PSU_v2.g14961.t1">
    <property type="protein sequence ID" value="PSU_v2.g14961.t1"/>
    <property type="gene ID" value="PSU_v2.g14961"/>
</dbReference>
<keyword evidence="2" id="KW-1185">Reference proteome</keyword>
<keyword evidence="1" id="KW-1133">Transmembrane helix</keyword>
<keyword evidence="1" id="KW-0812">Transmembrane</keyword>
<evidence type="ECO:0000313" key="3">
    <source>
        <dbReference type="WBParaSite" id="PSU_v2.g14961.t1"/>
    </source>
</evidence>